<dbReference type="AlphaFoldDB" id="A0A1D1YMW8"/>
<proteinExistence type="predicted"/>
<dbReference type="SUPFAM" id="SSF56300">
    <property type="entry name" value="Metallo-dependent phosphatases"/>
    <property type="match status" value="1"/>
</dbReference>
<evidence type="ECO:0000259" key="4">
    <source>
        <dbReference type="Pfam" id="PF24384"/>
    </source>
</evidence>
<protein>
    <submittedName>
        <fullName evidence="6">Putative metallophosphoesterase At3g03305</fullName>
    </submittedName>
</protein>
<feature type="chain" id="PRO_5008900335" evidence="2">
    <location>
        <begin position="22"/>
        <end position="742"/>
    </location>
</feature>
<feature type="transmembrane region" description="Helical" evidence="1">
    <location>
        <begin position="718"/>
        <end position="737"/>
    </location>
</feature>
<dbReference type="InterPro" id="IPR004843">
    <property type="entry name" value="Calcineurin-like_PHP"/>
</dbReference>
<evidence type="ECO:0000313" key="6">
    <source>
        <dbReference type="EMBL" id="JAT55975.1"/>
    </source>
</evidence>
<feature type="transmembrane region" description="Helical" evidence="1">
    <location>
        <begin position="619"/>
        <end position="643"/>
    </location>
</feature>
<dbReference type="PANTHER" id="PTHR14795">
    <property type="entry name" value="HELICASE RELATED"/>
    <property type="match status" value="1"/>
</dbReference>
<feature type="domain" description="TMEM62 C-terminal" evidence="5">
    <location>
        <begin position="502"/>
        <end position="721"/>
    </location>
</feature>
<evidence type="ECO:0000256" key="1">
    <source>
        <dbReference type="SAM" id="Phobius"/>
    </source>
</evidence>
<accession>A0A1D1YMW8</accession>
<keyword evidence="1" id="KW-0472">Membrane</keyword>
<feature type="transmembrane region" description="Helical" evidence="1">
    <location>
        <begin position="546"/>
        <end position="574"/>
    </location>
</feature>
<feature type="domain" description="TMEM62 Ig-like" evidence="4">
    <location>
        <begin position="351"/>
        <end position="478"/>
    </location>
</feature>
<dbReference type="Pfam" id="PF00149">
    <property type="entry name" value="Metallophos"/>
    <property type="match status" value="1"/>
</dbReference>
<reference evidence="6" key="1">
    <citation type="submission" date="2015-07" db="EMBL/GenBank/DDBJ databases">
        <title>Transcriptome Assembly of Anthurium amnicola.</title>
        <authorList>
            <person name="Suzuki J."/>
        </authorList>
    </citation>
    <scope>NUCLEOTIDE SEQUENCE</scope>
</reference>
<dbReference type="InterPro" id="IPR056229">
    <property type="entry name" value="Ig_TMM62"/>
</dbReference>
<dbReference type="Pfam" id="PF24394">
    <property type="entry name" value="TMEM62_C"/>
    <property type="match status" value="1"/>
</dbReference>
<feature type="domain" description="Calcineurin-like phosphoesterase" evidence="3">
    <location>
        <begin position="48"/>
        <end position="265"/>
    </location>
</feature>
<feature type="signal peptide" evidence="2">
    <location>
        <begin position="1"/>
        <end position="21"/>
    </location>
</feature>
<dbReference type="InterPro" id="IPR029052">
    <property type="entry name" value="Metallo-depent_PP-like"/>
</dbReference>
<dbReference type="Gene3D" id="3.60.21.10">
    <property type="match status" value="1"/>
</dbReference>
<keyword evidence="1" id="KW-0812">Transmembrane</keyword>
<evidence type="ECO:0000259" key="3">
    <source>
        <dbReference type="Pfam" id="PF00149"/>
    </source>
</evidence>
<dbReference type="PANTHER" id="PTHR14795:SF0">
    <property type="entry name" value="TRANSMEMBRANE PROTEIN 62"/>
    <property type="match status" value="1"/>
</dbReference>
<dbReference type="Pfam" id="PF24384">
    <property type="entry name" value="Ig_TMM62"/>
    <property type="match status" value="1"/>
</dbReference>
<dbReference type="EMBL" id="GDJX01011961">
    <property type="protein sequence ID" value="JAT55975.1"/>
    <property type="molecule type" value="Transcribed_RNA"/>
</dbReference>
<dbReference type="InterPro" id="IPR056230">
    <property type="entry name" value="TMEM62_C"/>
</dbReference>
<keyword evidence="2" id="KW-0732">Signal</keyword>
<name>A0A1D1YMW8_9ARAE</name>
<sequence length="742" mass="84313">MPGGTWVLLSLLFLSAACATASSDSQPDHGRRRSIIDVEGGPDSVVWVVQLSDLHFSVFHPERALDFSSLVGPALAMIKPSLVLITGDLTDGKSEDLLTMKQNEKEWMEYQKTMMDVIGSSGLDQKIFYDLRGNHDKFGVPEVRGTYDFYQEYSVNAGLGRRGNVHSVTLQKSGRNYLFVGFDSTMEVGLRGPTNLFGHPTDQLLTDIDLELSQWNSETAESPVTKISFGHFPLSFSAVSDSGKSLKDVFLKHSLSAYLCGHLHSRFGRNLKRHHSLGDHFLSTRRYYQLNIHEGALVSNIGDENCSVDTEPAKEFWEWEMGDWRKSRTLRILAIDAGHVSFVDVNFISGSRKTIILPTFPLDSRLMQRISSRHEYNCLSGRIASYETVRALVFSAIKIVTVSLKIYDSRSGKLDLVLDSAMEKEESNRSRGDLYIAPWNWRAFVDPSPDRYWMQVEAVDITGSSSFSELRTFSVNGLTAKVVWKWKEFLVMGCHWASIYRPILWLILPILFGLLLIPRVLLIWSKNHYSFKSVTHSFYERSIGKFLLAGSMWILTELSKLTFIWSGLLVYLLYLTFFPWFSGNVFTDSGHKGYMTHKGWDVKMPGGSIKKSYVGSPDVMVIVLPHLCFVVLPAVLVMAALAAEKAAYRVHYMSLSGKKQDDYIKSKRHANPARSRRIICFRSRRWIRNILLLFCLAILWKHWKSCRALGKAYEMNPLFHSFTYCFPVPLLMACAVYKTTAF</sequence>
<feature type="transmembrane region" description="Helical" evidence="1">
    <location>
        <begin position="686"/>
        <end position="703"/>
    </location>
</feature>
<keyword evidence="1" id="KW-1133">Transmembrane helix</keyword>
<gene>
    <name evidence="6" type="primary">At3g03305_1</name>
    <name evidence="6" type="ORF">g.33944</name>
</gene>
<organism evidence="6">
    <name type="scientific">Anthurium amnicola</name>
    <dbReference type="NCBI Taxonomy" id="1678845"/>
    <lineage>
        <taxon>Eukaryota</taxon>
        <taxon>Viridiplantae</taxon>
        <taxon>Streptophyta</taxon>
        <taxon>Embryophyta</taxon>
        <taxon>Tracheophyta</taxon>
        <taxon>Spermatophyta</taxon>
        <taxon>Magnoliopsida</taxon>
        <taxon>Liliopsida</taxon>
        <taxon>Araceae</taxon>
        <taxon>Pothoideae</taxon>
        <taxon>Potheae</taxon>
        <taxon>Anthurium</taxon>
    </lineage>
</organism>
<evidence type="ECO:0000259" key="5">
    <source>
        <dbReference type="Pfam" id="PF24394"/>
    </source>
</evidence>
<dbReference type="GO" id="GO:0016787">
    <property type="term" value="F:hydrolase activity"/>
    <property type="evidence" value="ECO:0007669"/>
    <property type="project" value="InterPro"/>
</dbReference>
<evidence type="ECO:0000256" key="2">
    <source>
        <dbReference type="SAM" id="SignalP"/>
    </source>
</evidence>
<feature type="transmembrane region" description="Helical" evidence="1">
    <location>
        <begin position="503"/>
        <end position="525"/>
    </location>
</feature>